<evidence type="ECO:0000313" key="1">
    <source>
        <dbReference type="EMBL" id="JAE12982.1"/>
    </source>
</evidence>
<reference evidence="1" key="2">
    <citation type="journal article" date="2015" name="Data Brief">
        <title>Shoot transcriptome of the giant reed, Arundo donax.</title>
        <authorList>
            <person name="Barrero R.A."/>
            <person name="Guerrero F.D."/>
            <person name="Moolhuijzen P."/>
            <person name="Goolsby J.A."/>
            <person name="Tidwell J."/>
            <person name="Bellgard S.E."/>
            <person name="Bellgard M.I."/>
        </authorList>
    </citation>
    <scope>NUCLEOTIDE SEQUENCE</scope>
    <source>
        <tissue evidence="1">Shoot tissue taken approximately 20 cm above the soil surface</tissue>
    </source>
</reference>
<protein>
    <submittedName>
        <fullName evidence="1">Uncharacterized protein</fullName>
    </submittedName>
</protein>
<proteinExistence type="predicted"/>
<name>A0A0A9FKW3_ARUDO</name>
<reference evidence="1" key="1">
    <citation type="submission" date="2014-09" db="EMBL/GenBank/DDBJ databases">
        <authorList>
            <person name="Magalhaes I.L.F."/>
            <person name="Oliveira U."/>
            <person name="Santos F.R."/>
            <person name="Vidigal T.H.D.A."/>
            <person name="Brescovit A.D."/>
            <person name="Santos A.J."/>
        </authorList>
    </citation>
    <scope>NUCLEOTIDE SEQUENCE</scope>
    <source>
        <tissue evidence="1">Shoot tissue taken approximately 20 cm above the soil surface</tissue>
    </source>
</reference>
<dbReference type="EMBL" id="GBRH01184914">
    <property type="protein sequence ID" value="JAE12982.1"/>
    <property type="molecule type" value="Transcribed_RNA"/>
</dbReference>
<accession>A0A0A9FKW3</accession>
<organism evidence="1">
    <name type="scientific">Arundo donax</name>
    <name type="common">Giant reed</name>
    <name type="synonym">Donax arundinaceus</name>
    <dbReference type="NCBI Taxonomy" id="35708"/>
    <lineage>
        <taxon>Eukaryota</taxon>
        <taxon>Viridiplantae</taxon>
        <taxon>Streptophyta</taxon>
        <taxon>Embryophyta</taxon>
        <taxon>Tracheophyta</taxon>
        <taxon>Spermatophyta</taxon>
        <taxon>Magnoliopsida</taxon>
        <taxon>Liliopsida</taxon>
        <taxon>Poales</taxon>
        <taxon>Poaceae</taxon>
        <taxon>PACMAD clade</taxon>
        <taxon>Arundinoideae</taxon>
        <taxon>Arundineae</taxon>
        <taxon>Arundo</taxon>
    </lineage>
</organism>
<sequence length="12" mass="1488">MFCKFLGQDVHY</sequence>